<evidence type="ECO:0000256" key="11">
    <source>
        <dbReference type="ARBA" id="ARBA00023146"/>
    </source>
</evidence>
<dbReference type="SMART" id="SM00840">
    <property type="entry name" value="DALR_2"/>
    <property type="match status" value="1"/>
</dbReference>
<feature type="domain" description="Cysteinyl-tRNA synthetase class Ia DALR" evidence="14">
    <location>
        <begin position="344"/>
        <end position="397"/>
    </location>
</feature>
<dbReference type="InterPro" id="IPR009080">
    <property type="entry name" value="tRNAsynth_Ia_anticodon-bd"/>
</dbReference>
<dbReference type="Pfam" id="PF01406">
    <property type="entry name" value="tRNA-synt_1e"/>
    <property type="match status" value="1"/>
</dbReference>
<keyword evidence="7 13" id="KW-0547">Nucleotide-binding</keyword>
<evidence type="ECO:0000256" key="13">
    <source>
        <dbReference type="HAMAP-Rule" id="MF_00041"/>
    </source>
</evidence>
<feature type="binding site" evidence="13">
    <location>
        <position position="30"/>
    </location>
    <ligand>
        <name>Zn(2+)</name>
        <dbReference type="ChEBI" id="CHEBI:29105"/>
    </ligand>
</feature>
<dbReference type="CDD" id="cd00672">
    <property type="entry name" value="CysRS_core"/>
    <property type="match status" value="1"/>
</dbReference>
<dbReference type="SUPFAM" id="SSF52374">
    <property type="entry name" value="Nucleotidylyl transferase"/>
    <property type="match status" value="1"/>
</dbReference>
<dbReference type="PANTHER" id="PTHR10890:SF3">
    <property type="entry name" value="CYSTEINE--TRNA LIGASE, CYTOPLASMIC"/>
    <property type="match status" value="1"/>
</dbReference>
<dbReference type="RefSeq" id="WP_318600294.1">
    <property type="nucleotide sequence ID" value="NZ_JAWSTH010000105.1"/>
</dbReference>
<keyword evidence="11 13" id="KW-0030">Aminoacyl-tRNA synthetase</keyword>
<dbReference type="InterPro" id="IPR024909">
    <property type="entry name" value="Cys-tRNA/MSH_ligase"/>
</dbReference>
<keyword evidence="8 13" id="KW-0862">Zinc</keyword>
<accession>A0ABU4HX78</accession>
<keyword evidence="6 13" id="KW-0479">Metal-binding</keyword>
<evidence type="ECO:0000256" key="10">
    <source>
        <dbReference type="ARBA" id="ARBA00022917"/>
    </source>
</evidence>
<keyword evidence="10 13" id="KW-0648">Protein biosynthesis</keyword>
<dbReference type="SUPFAM" id="SSF47323">
    <property type="entry name" value="Anticodon-binding domain of a subclass of class I aminoacyl-tRNA synthetases"/>
    <property type="match status" value="1"/>
</dbReference>
<keyword evidence="5 13" id="KW-0436">Ligase</keyword>
<evidence type="ECO:0000256" key="8">
    <source>
        <dbReference type="ARBA" id="ARBA00022833"/>
    </source>
</evidence>
<dbReference type="HAMAP" id="MF_00041">
    <property type="entry name" value="Cys_tRNA_synth"/>
    <property type="match status" value="1"/>
</dbReference>
<dbReference type="GO" id="GO:0004817">
    <property type="term" value="F:cysteine-tRNA ligase activity"/>
    <property type="evidence" value="ECO:0007669"/>
    <property type="project" value="UniProtKB-EC"/>
</dbReference>
<evidence type="ECO:0000256" key="1">
    <source>
        <dbReference type="ARBA" id="ARBA00004496"/>
    </source>
</evidence>
<protein>
    <recommendedName>
        <fullName evidence="13">Cysteine--tRNA ligase</fullName>
        <ecNumber evidence="13">6.1.1.16</ecNumber>
    </recommendedName>
    <alternativeName>
        <fullName evidence="13">Cysteinyl-tRNA synthetase</fullName>
        <shortName evidence="13">CysRS</shortName>
    </alternativeName>
</protein>
<evidence type="ECO:0000256" key="9">
    <source>
        <dbReference type="ARBA" id="ARBA00022840"/>
    </source>
</evidence>
<feature type="binding site" evidence="13">
    <location>
        <position position="236"/>
    </location>
    <ligand>
        <name>Zn(2+)</name>
        <dbReference type="ChEBI" id="CHEBI:29105"/>
    </ligand>
</feature>
<organism evidence="15 16">
    <name type="scientific">Conexibacter stalactiti</name>
    <dbReference type="NCBI Taxonomy" id="1940611"/>
    <lineage>
        <taxon>Bacteria</taxon>
        <taxon>Bacillati</taxon>
        <taxon>Actinomycetota</taxon>
        <taxon>Thermoleophilia</taxon>
        <taxon>Solirubrobacterales</taxon>
        <taxon>Conexibacteraceae</taxon>
        <taxon>Conexibacter</taxon>
    </lineage>
</organism>
<dbReference type="EC" id="6.1.1.16" evidence="13"/>
<comment type="cofactor">
    <cofactor evidence="13">
        <name>Zn(2+)</name>
        <dbReference type="ChEBI" id="CHEBI:29105"/>
    </cofactor>
    <text evidence="13">Binds 1 zinc ion per subunit.</text>
</comment>
<gene>
    <name evidence="13 15" type="primary">cysS</name>
    <name evidence="15" type="ORF">R7226_25950</name>
</gene>
<dbReference type="NCBIfam" id="TIGR00435">
    <property type="entry name" value="cysS"/>
    <property type="match status" value="1"/>
</dbReference>
<dbReference type="EMBL" id="JAWSTH010000105">
    <property type="protein sequence ID" value="MDW5597823.1"/>
    <property type="molecule type" value="Genomic_DNA"/>
</dbReference>
<keyword evidence="4 13" id="KW-0963">Cytoplasm</keyword>
<feature type="binding site" evidence="13">
    <location>
        <position position="271"/>
    </location>
    <ligand>
        <name>ATP</name>
        <dbReference type="ChEBI" id="CHEBI:30616"/>
    </ligand>
</feature>
<dbReference type="InterPro" id="IPR015273">
    <property type="entry name" value="Cys-tRNA-synt_Ia_DALR"/>
</dbReference>
<evidence type="ECO:0000313" key="16">
    <source>
        <dbReference type="Proteomes" id="UP001284601"/>
    </source>
</evidence>
<comment type="catalytic activity">
    <reaction evidence="12 13">
        <text>tRNA(Cys) + L-cysteine + ATP = L-cysteinyl-tRNA(Cys) + AMP + diphosphate</text>
        <dbReference type="Rhea" id="RHEA:17773"/>
        <dbReference type="Rhea" id="RHEA-COMP:9661"/>
        <dbReference type="Rhea" id="RHEA-COMP:9679"/>
        <dbReference type="ChEBI" id="CHEBI:30616"/>
        <dbReference type="ChEBI" id="CHEBI:33019"/>
        <dbReference type="ChEBI" id="CHEBI:35235"/>
        <dbReference type="ChEBI" id="CHEBI:78442"/>
        <dbReference type="ChEBI" id="CHEBI:78517"/>
        <dbReference type="ChEBI" id="CHEBI:456215"/>
        <dbReference type="EC" id="6.1.1.16"/>
    </reaction>
</comment>
<feature type="short sequence motif" description="'HIGH' region" evidence="13">
    <location>
        <begin position="32"/>
        <end position="42"/>
    </location>
</feature>
<evidence type="ECO:0000256" key="5">
    <source>
        <dbReference type="ARBA" id="ARBA00022598"/>
    </source>
</evidence>
<dbReference type="PRINTS" id="PR00983">
    <property type="entry name" value="TRNASYNTHCYS"/>
</dbReference>
<reference evidence="15 16" key="2">
    <citation type="submission" date="2023-10" db="EMBL/GenBank/DDBJ databases">
        <authorList>
            <person name="Han X.F."/>
        </authorList>
    </citation>
    <scope>NUCLEOTIDE SEQUENCE [LARGE SCALE GENOMIC DNA]</scope>
    <source>
        <strain evidence="15 16">KCTC 39840</strain>
    </source>
</reference>
<dbReference type="InterPro" id="IPR056411">
    <property type="entry name" value="CysS_C"/>
</dbReference>
<comment type="similarity">
    <text evidence="2 13">Belongs to the class-I aminoacyl-tRNA synthetase family.</text>
</comment>
<evidence type="ECO:0000256" key="2">
    <source>
        <dbReference type="ARBA" id="ARBA00005594"/>
    </source>
</evidence>
<sequence>MRAITIHDTRSGALLPLQPRDPGRVSIYACGPTVYGRIHVGNARPFVVFSLFKRFLQHEGYEVTFVANVTDVNDKIYDAARAAGIPSEQLATEMTAHYVDDTDGLGLGRPDHEPLARATIAEIVALIALLIERGHAYAVDGDVYFDVRSYPQYGELSHRDVDQMDQGEGVSGAALKRDPLDFALWKAWKEGEDTSWDAPWGRGRPGWHIECSAMAEALLGVGFDVHGGGSDLVFPHHENEAAQTCAAHGEPLARLWMHNGMVRLDGEKMAKSVGNIFLLHEALATHGRDALIAYFAAGHYRQPISYSGERLEEAERSVQRIRELGRRLDPTAPSPAELTPLRDGFFAALADDFNTPRAFAAVFDWVRGANRLIESGTAVGGEQLREMLQVLALDNLLDAADGAAGPDEAARELLARREAARAARDFAAADALRDELAALGWTVRDGAAGPELVPR</sequence>
<dbReference type="Pfam" id="PF09190">
    <property type="entry name" value="DALR_2"/>
    <property type="match status" value="1"/>
</dbReference>
<comment type="subunit">
    <text evidence="3 13">Monomer.</text>
</comment>
<dbReference type="Gene3D" id="3.40.50.620">
    <property type="entry name" value="HUPs"/>
    <property type="match status" value="1"/>
</dbReference>
<dbReference type="PANTHER" id="PTHR10890">
    <property type="entry name" value="CYSTEINYL-TRNA SYNTHETASE"/>
    <property type="match status" value="1"/>
</dbReference>
<comment type="caution">
    <text evidence="15">The sequence shown here is derived from an EMBL/GenBank/DDBJ whole genome shotgun (WGS) entry which is preliminary data.</text>
</comment>
<keyword evidence="16" id="KW-1185">Reference proteome</keyword>
<dbReference type="Pfam" id="PF23493">
    <property type="entry name" value="CysS_C"/>
    <property type="match status" value="1"/>
</dbReference>
<evidence type="ECO:0000256" key="7">
    <source>
        <dbReference type="ARBA" id="ARBA00022741"/>
    </source>
</evidence>
<dbReference type="InterPro" id="IPR032678">
    <property type="entry name" value="tRNA-synt_1_cat_dom"/>
</dbReference>
<evidence type="ECO:0000256" key="6">
    <source>
        <dbReference type="ARBA" id="ARBA00022723"/>
    </source>
</evidence>
<proteinExistence type="inferred from homology"/>
<dbReference type="Gene3D" id="1.20.120.1910">
    <property type="entry name" value="Cysteine-tRNA ligase, C-terminal anti-codon recognition domain"/>
    <property type="match status" value="1"/>
</dbReference>
<feature type="binding site" evidence="13">
    <location>
        <position position="211"/>
    </location>
    <ligand>
        <name>Zn(2+)</name>
        <dbReference type="ChEBI" id="CHEBI:29105"/>
    </ligand>
</feature>
<feature type="binding site" evidence="13">
    <location>
        <position position="240"/>
    </location>
    <ligand>
        <name>Zn(2+)</name>
        <dbReference type="ChEBI" id="CHEBI:29105"/>
    </ligand>
</feature>
<feature type="short sequence motif" description="'KMSKS' region" evidence="13">
    <location>
        <begin position="268"/>
        <end position="272"/>
    </location>
</feature>
<comment type="subcellular location">
    <subcellularLocation>
        <location evidence="1 13">Cytoplasm</location>
    </subcellularLocation>
</comment>
<dbReference type="Proteomes" id="UP001284601">
    <property type="component" value="Unassembled WGS sequence"/>
</dbReference>
<evidence type="ECO:0000259" key="14">
    <source>
        <dbReference type="SMART" id="SM00840"/>
    </source>
</evidence>
<evidence type="ECO:0000313" key="15">
    <source>
        <dbReference type="EMBL" id="MDW5597823.1"/>
    </source>
</evidence>
<keyword evidence="9 13" id="KW-0067">ATP-binding</keyword>
<name>A0ABU4HX78_9ACTN</name>
<dbReference type="InterPro" id="IPR015803">
    <property type="entry name" value="Cys-tRNA-ligase"/>
</dbReference>
<dbReference type="InterPro" id="IPR014729">
    <property type="entry name" value="Rossmann-like_a/b/a_fold"/>
</dbReference>
<evidence type="ECO:0000256" key="4">
    <source>
        <dbReference type="ARBA" id="ARBA00022490"/>
    </source>
</evidence>
<evidence type="ECO:0000256" key="12">
    <source>
        <dbReference type="ARBA" id="ARBA00047398"/>
    </source>
</evidence>
<evidence type="ECO:0000256" key="3">
    <source>
        <dbReference type="ARBA" id="ARBA00011245"/>
    </source>
</evidence>
<reference evidence="16" key="1">
    <citation type="submission" date="2023-07" db="EMBL/GenBank/DDBJ databases">
        <title>Conexibacter stalactiti sp. nov., isolated from stalactites in a lava cave and emended description of the genus Conexibacter.</title>
        <authorList>
            <person name="Lee S.D."/>
        </authorList>
    </citation>
    <scope>NUCLEOTIDE SEQUENCE [LARGE SCALE GENOMIC DNA]</scope>
    <source>
        <strain evidence="16">KCTC 39840</strain>
    </source>
</reference>